<reference evidence="3" key="1">
    <citation type="submission" date="2020-02" db="EMBL/GenBank/DDBJ databases">
        <authorList>
            <person name="Meier V. D."/>
        </authorList>
    </citation>
    <scope>NUCLEOTIDE SEQUENCE</scope>
    <source>
        <strain evidence="3">AVDCRST_MAG02</strain>
    </source>
</reference>
<name>A0A6J4R5V6_9ACTN</name>
<proteinExistence type="predicted"/>
<dbReference type="Pfam" id="PF13700">
    <property type="entry name" value="DUF4158"/>
    <property type="match status" value="1"/>
</dbReference>
<feature type="compositionally biased region" description="Basic residues" evidence="1">
    <location>
        <begin position="181"/>
        <end position="190"/>
    </location>
</feature>
<evidence type="ECO:0000256" key="1">
    <source>
        <dbReference type="SAM" id="MobiDB-lite"/>
    </source>
</evidence>
<organism evidence="3">
    <name type="scientific">uncultured Rubrobacteraceae bacterium</name>
    <dbReference type="NCBI Taxonomy" id="349277"/>
    <lineage>
        <taxon>Bacteria</taxon>
        <taxon>Bacillati</taxon>
        <taxon>Actinomycetota</taxon>
        <taxon>Rubrobacteria</taxon>
        <taxon>Rubrobacterales</taxon>
        <taxon>Rubrobacteraceae</taxon>
        <taxon>environmental samples</taxon>
    </lineage>
</organism>
<protein>
    <recommendedName>
        <fullName evidence="2">DUF4158 domain-containing protein</fullName>
    </recommendedName>
</protein>
<evidence type="ECO:0000313" key="3">
    <source>
        <dbReference type="EMBL" id="CAA9458204.1"/>
    </source>
</evidence>
<accession>A0A6J4R5V6</accession>
<feature type="region of interest" description="Disordered" evidence="1">
    <location>
        <begin position="173"/>
        <end position="231"/>
    </location>
</feature>
<gene>
    <name evidence="3" type="ORF">AVDCRST_MAG02-1686</name>
</gene>
<dbReference type="AlphaFoldDB" id="A0A6J4R5V6"/>
<sequence>MKRNWAEEKLIERWTLFPDELALVGAKAGHTRPAFAVMTRFFAEEGRFPRDKREVPAEVLRFVAEQVGPGPEAGLEGWLRYDWSGRSVKYHRAQIRRFFGFREATAEDGERVAGWLLEEVLPREQDAGRLREAFRARCRALKIEPPTPGRVERLTASASRRFEERFCASVLGRLPEDAPTKTRRARRGGRPSRPWHPPSGGRASSRRSGRRSASGPSGQPAEPFPVWAAPP</sequence>
<feature type="domain" description="DUF4158" evidence="2">
    <location>
        <begin position="6"/>
        <end position="158"/>
    </location>
</feature>
<dbReference type="EMBL" id="CADCVH010000056">
    <property type="protein sequence ID" value="CAA9458204.1"/>
    <property type="molecule type" value="Genomic_DNA"/>
</dbReference>
<evidence type="ECO:0000259" key="2">
    <source>
        <dbReference type="Pfam" id="PF13700"/>
    </source>
</evidence>
<dbReference type="InterPro" id="IPR025296">
    <property type="entry name" value="DUF4158"/>
</dbReference>